<dbReference type="Pfam" id="PF08501">
    <property type="entry name" value="Shikimate_dh_N"/>
    <property type="match status" value="1"/>
</dbReference>
<evidence type="ECO:0000256" key="1">
    <source>
        <dbReference type="ARBA" id="ARBA00004871"/>
    </source>
</evidence>
<evidence type="ECO:0000256" key="3">
    <source>
        <dbReference type="HAMAP-Rule" id="MF_00109"/>
    </source>
</evidence>
<dbReference type="Gene3D" id="3.40.50.720">
    <property type="entry name" value="NAD(P)-binding Rossmann-like Domain"/>
    <property type="match status" value="1"/>
</dbReference>
<feature type="binding site" evidence="3">
    <location>
        <position position="366"/>
    </location>
    <ligand>
        <name>substrate</name>
    </ligand>
</feature>
<dbReference type="SUPFAM" id="SSF53223">
    <property type="entry name" value="Aminoacid dehydrogenase-like, N-terminal domain"/>
    <property type="match status" value="1"/>
</dbReference>
<dbReference type="EC" id="2.7.1.71" evidence="3"/>
<dbReference type="GO" id="GO:0019632">
    <property type="term" value="P:shikimate metabolic process"/>
    <property type="evidence" value="ECO:0007669"/>
    <property type="project" value="TreeGrafter"/>
</dbReference>
<comment type="caution">
    <text evidence="5">The sequence shown here is derived from an EMBL/GenBank/DDBJ whole genome shotgun (WGS) entry which is preliminary data.</text>
</comment>
<dbReference type="GO" id="GO:0005524">
    <property type="term" value="F:ATP binding"/>
    <property type="evidence" value="ECO:0007669"/>
    <property type="project" value="UniProtKB-UniRule"/>
</dbReference>
<feature type="binding site" evidence="3">
    <location>
        <position position="256"/>
    </location>
    <ligand>
        <name>Mg(2+)</name>
        <dbReference type="ChEBI" id="CHEBI:18420"/>
    </ligand>
</feature>
<dbReference type="PANTHER" id="PTHR21089:SF1">
    <property type="entry name" value="BIFUNCTIONAL 3-DEHYDROQUINATE DEHYDRATASE_SHIKIMATE DEHYDROGENASE, CHLOROPLASTIC"/>
    <property type="match status" value="1"/>
</dbReference>
<protein>
    <recommendedName>
        <fullName evidence="3">Shikimate kinase</fullName>
        <shortName evidence="3">SK</shortName>
        <ecNumber evidence="3">2.7.1.71</ecNumber>
    </recommendedName>
</protein>
<comment type="function">
    <text evidence="3">Catalyzes the specific phosphorylation of the 3-hydroxyl group of shikimic acid using ATP as a cosubstrate.</text>
</comment>
<evidence type="ECO:0000256" key="2">
    <source>
        <dbReference type="ARBA" id="ARBA00023141"/>
    </source>
</evidence>
<name>D2MM27_9FIRM</name>
<dbReference type="Pfam" id="PF01202">
    <property type="entry name" value="SKI"/>
    <property type="match status" value="1"/>
</dbReference>
<feature type="binding site" evidence="3">
    <location>
        <begin position="252"/>
        <end position="257"/>
    </location>
    <ligand>
        <name>ATP</name>
        <dbReference type="ChEBI" id="CHEBI:30616"/>
    </ligand>
</feature>
<keyword evidence="6" id="KW-1185">Reference proteome</keyword>
<dbReference type="STRING" id="679192.HMPREF9013_0798"/>
<keyword evidence="2 3" id="KW-0057">Aromatic amino acid biosynthesis</keyword>
<dbReference type="RefSeq" id="WP_006626448.1">
    <property type="nucleotide sequence ID" value="NZ_ADFR01000002.1"/>
</dbReference>
<dbReference type="Gene3D" id="3.40.50.300">
    <property type="entry name" value="P-loop containing nucleotide triphosphate hydrolases"/>
    <property type="match status" value="1"/>
</dbReference>
<keyword evidence="3" id="KW-0067">ATP-binding</keyword>
<dbReference type="InterPro" id="IPR013708">
    <property type="entry name" value="Shikimate_DH-bd_N"/>
</dbReference>
<dbReference type="SUPFAM" id="SSF51735">
    <property type="entry name" value="NAD(P)-binding Rossmann-fold domains"/>
    <property type="match status" value="1"/>
</dbReference>
<feature type="binding site" evidence="3">
    <location>
        <position position="382"/>
    </location>
    <ligand>
        <name>ATP</name>
        <dbReference type="ChEBI" id="CHEBI:30616"/>
    </ligand>
</feature>
<comment type="pathway">
    <text evidence="3">Metabolic intermediate biosynthesis; chorismate biosynthesis; chorismate from D-erythrose 4-phosphate and phosphoenolpyruvate: step 5/7.</text>
</comment>
<dbReference type="eggNOG" id="COG0169">
    <property type="taxonomic scope" value="Bacteria"/>
</dbReference>
<feature type="binding site" evidence="3">
    <location>
        <position position="316"/>
    </location>
    <ligand>
        <name>substrate</name>
    </ligand>
</feature>
<dbReference type="GO" id="GO:0009423">
    <property type="term" value="P:chorismate biosynthetic process"/>
    <property type="evidence" value="ECO:0007669"/>
    <property type="project" value="UniProtKB-UniRule"/>
</dbReference>
<comment type="subcellular location">
    <subcellularLocation>
        <location evidence="3">Cytoplasm</location>
    </subcellularLocation>
</comment>
<evidence type="ECO:0000259" key="4">
    <source>
        <dbReference type="Pfam" id="PF08501"/>
    </source>
</evidence>
<dbReference type="InterPro" id="IPR000623">
    <property type="entry name" value="Shikimate_kinase/TSH1"/>
</dbReference>
<dbReference type="GO" id="GO:0004764">
    <property type="term" value="F:shikimate 3-dehydrogenase (NADP+) activity"/>
    <property type="evidence" value="ECO:0007669"/>
    <property type="project" value="InterPro"/>
</dbReference>
<dbReference type="InterPro" id="IPR027417">
    <property type="entry name" value="P-loop_NTPase"/>
</dbReference>
<dbReference type="PRINTS" id="PR01100">
    <property type="entry name" value="SHIKIMTKNASE"/>
</dbReference>
<feature type="binding site" evidence="3">
    <location>
        <position position="350"/>
    </location>
    <ligand>
        <name>ATP</name>
        <dbReference type="ChEBI" id="CHEBI:30616"/>
    </ligand>
</feature>
<feature type="binding site" evidence="3">
    <location>
        <position position="294"/>
    </location>
    <ligand>
        <name>substrate</name>
    </ligand>
</feature>
<dbReference type="GO" id="GO:0005737">
    <property type="term" value="C:cytoplasm"/>
    <property type="evidence" value="ECO:0007669"/>
    <property type="project" value="UniProtKB-SubCell"/>
</dbReference>
<dbReference type="HAMAP" id="MF_00109">
    <property type="entry name" value="Shikimate_kinase"/>
    <property type="match status" value="1"/>
</dbReference>
<organism evidence="5 6">
    <name type="scientific">Bulleidia extructa W1219</name>
    <dbReference type="NCBI Taxonomy" id="679192"/>
    <lineage>
        <taxon>Bacteria</taxon>
        <taxon>Bacillati</taxon>
        <taxon>Bacillota</taxon>
        <taxon>Erysipelotrichia</taxon>
        <taxon>Erysipelotrichales</taxon>
        <taxon>Erysipelotrichaceae</taxon>
        <taxon>Bulleidia</taxon>
    </lineage>
</organism>
<comment type="cofactor">
    <cofactor evidence="3">
        <name>Mg(2+)</name>
        <dbReference type="ChEBI" id="CHEBI:18420"/>
    </cofactor>
    <text evidence="3">Binds 1 Mg(2+) ion per subunit.</text>
</comment>
<dbReference type="InterPro" id="IPR046346">
    <property type="entry name" value="Aminoacid_DH-like_N_sf"/>
</dbReference>
<accession>D2MM27</accession>
<keyword evidence="3" id="KW-0963">Cytoplasm</keyword>
<dbReference type="GO" id="GO:0008652">
    <property type="term" value="P:amino acid biosynthetic process"/>
    <property type="evidence" value="ECO:0007669"/>
    <property type="project" value="UniProtKB-KW"/>
</dbReference>
<gene>
    <name evidence="3 5" type="primary">aroK</name>
    <name evidence="5" type="ORF">HMPREF9013_0798</name>
</gene>
<dbReference type="EMBL" id="ADFR01000002">
    <property type="protein sequence ID" value="EFC06103.1"/>
    <property type="molecule type" value="Genomic_DNA"/>
</dbReference>
<dbReference type="AlphaFoldDB" id="D2MM27"/>
<keyword evidence="3" id="KW-0028">Amino-acid biosynthesis</keyword>
<dbReference type="Proteomes" id="UP000005017">
    <property type="component" value="Unassembled WGS sequence"/>
</dbReference>
<comment type="subunit">
    <text evidence="3">Monomer.</text>
</comment>
<dbReference type="Gene3D" id="3.40.50.10860">
    <property type="entry name" value="Leucine Dehydrogenase, chain A, domain 1"/>
    <property type="match status" value="1"/>
</dbReference>
<dbReference type="GO" id="GO:0000287">
    <property type="term" value="F:magnesium ion binding"/>
    <property type="evidence" value="ECO:0007669"/>
    <property type="project" value="UniProtKB-UniRule"/>
</dbReference>
<dbReference type="SUPFAM" id="SSF52540">
    <property type="entry name" value="P-loop containing nucleoside triphosphate hydrolases"/>
    <property type="match status" value="1"/>
</dbReference>
<dbReference type="InterPro" id="IPR022893">
    <property type="entry name" value="Shikimate_DH_fam"/>
</dbReference>
<dbReference type="GO" id="GO:0004765">
    <property type="term" value="F:shikimate kinase activity"/>
    <property type="evidence" value="ECO:0007669"/>
    <property type="project" value="UniProtKB-UniRule"/>
</dbReference>
<evidence type="ECO:0000313" key="6">
    <source>
        <dbReference type="Proteomes" id="UP000005017"/>
    </source>
</evidence>
<comment type="pathway">
    <text evidence="1">Metabolic intermediate biosynthesis; chorismate biosynthesis; chorismate from D-erythrose 4-phosphate and phosphoenolpyruvate: step 4/7.</text>
</comment>
<comment type="similarity">
    <text evidence="3">Belongs to the shikimate kinase family.</text>
</comment>
<dbReference type="GO" id="GO:0009073">
    <property type="term" value="P:aromatic amino acid family biosynthetic process"/>
    <property type="evidence" value="ECO:0007669"/>
    <property type="project" value="UniProtKB-KW"/>
</dbReference>
<dbReference type="CDD" id="cd00464">
    <property type="entry name" value="SK"/>
    <property type="match status" value="1"/>
</dbReference>
<keyword evidence="3" id="KW-0460">Magnesium</keyword>
<feature type="domain" description="Shikimate dehydrogenase substrate binding N-terminal" evidence="4">
    <location>
        <begin position="6"/>
        <end position="78"/>
    </location>
</feature>
<dbReference type="eggNOG" id="COG0703">
    <property type="taxonomic scope" value="Bacteria"/>
</dbReference>
<dbReference type="CDD" id="cd01065">
    <property type="entry name" value="NAD_bind_Shikimate_DH"/>
    <property type="match status" value="1"/>
</dbReference>
<keyword evidence="3 5" id="KW-0808">Transferase</keyword>
<dbReference type="InterPro" id="IPR031322">
    <property type="entry name" value="Shikimate/glucono_kinase"/>
</dbReference>
<keyword evidence="3 5" id="KW-0418">Kinase</keyword>
<comment type="catalytic activity">
    <reaction evidence="3">
        <text>shikimate + ATP = 3-phosphoshikimate + ADP + H(+)</text>
        <dbReference type="Rhea" id="RHEA:13121"/>
        <dbReference type="ChEBI" id="CHEBI:15378"/>
        <dbReference type="ChEBI" id="CHEBI:30616"/>
        <dbReference type="ChEBI" id="CHEBI:36208"/>
        <dbReference type="ChEBI" id="CHEBI:145989"/>
        <dbReference type="ChEBI" id="CHEBI:456216"/>
        <dbReference type="EC" id="2.7.1.71"/>
    </reaction>
</comment>
<reference evidence="6" key="1">
    <citation type="submission" date="2009-12" db="EMBL/GenBank/DDBJ databases">
        <title>Sequence of Clostridiales genomosp. BVAB3 str. UPII9-5.</title>
        <authorList>
            <person name="Madupu R."/>
            <person name="Durkin A.S."/>
            <person name="Torralba M."/>
            <person name="Methe B."/>
            <person name="Sutton G.G."/>
            <person name="Strausberg R.L."/>
            <person name="Nelson K.E."/>
        </authorList>
    </citation>
    <scope>NUCLEOTIDE SEQUENCE [LARGE SCALE GENOMIC DNA]</scope>
    <source>
        <strain evidence="6">W1219</strain>
    </source>
</reference>
<keyword evidence="3" id="KW-0479">Metal-binding</keyword>
<dbReference type="InterPro" id="IPR036291">
    <property type="entry name" value="NAD(P)-bd_dom_sf"/>
</dbReference>
<keyword evidence="3" id="KW-0547">Nucleotide-binding</keyword>
<sequence length="396" mass="44898">MAKFGLIGHPLSHSKSPFIHHFFLGKEYSLLDIQERELKSFLAEDQDLNVTIPYKEKVIPFLKNLSPEAREIGAVNTIHHRVGYNTDASGFADCLKAHGFKAKDKNVLVFGTGGASKAISYILRQEGANVQLVSRYKKENTILYDEIGKVNYQAVVNCTPLGMYPNMNESIAKYLDFSRMEWLVDIVANPLRTKLLQEAGCPSIGGLEMLVRQAAKADEIFSGKMISEEEIQACLRALCFEQRNIVFIGMAMAGKSTIAKAFDAQTVEMDEIIVEQEGLSISRLFQEKGEAYFRKKELEVAKEVSRLNHQVISTGGGVILNEEAMTYLRANGLLVWVKRDIDRMILENNRPLYASKEDLYRVYQERKERYAYYADVELDNNRSIEEAIVSLKEKLK</sequence>
<proteinExistence type="inferred from homology"/>
<feature type="binding site" evidence="3">
    <location>
        <position position="270"/>
    </location>
    <ligand>
        <name>substrate</name>
    </ligand>
</feature>
<dbReference type="UniPathway" id="UPA00053">
    <property type="reaction ID" value="UER00088"/>
</dbReference>
<evidence type="ECO:0000313" key="5">
    <source>
        <dbReference type="EMBL" id="EFC06103.1"/>
    </source>
</evidence>
<dbReference type="PANTHER" id="PTHR21089">
    <property type="entry name" value="SHIKIMATE DEHYDROGENASE"/>
    <property type="match status" value="1"/>
</dbReference>